<feature type="binding site" evidence="1">
    <location>
        <position position="74"/>
    </location>
    <ligand>
        <name>Mg(2+)</name>
        <dbReference type="ChEBI" id="CHEBI:18420"/>
        <label>1</label>
    </ligand>
</feature>
<feature type="binding site" evidence="1">
    <location>
        <position position="342"/>
    </location>
    <ligand>
        <name>Mg(2+)</name>
        <dbReference type="ChEBI" id="CHEBI:18420"/>
        <label>1</label>
    </ligand>
</feature>
<dbReference type="EMBL" id="MDYQ01000141">
    <property type="protein sequence ID" value="PRP80675.1"/>
    <property type="molecule type" value="Genomic_DNA"/>
</dbReference>
<feature type="binding site" evidence="1">
    <location>
        <position position="73"/>
    </location>
    <ligand>
        <name>Mg(2+)</name>
        <dbReference type="ChEBI" id="CHEBI:18420"/>
        <label>1</label>
    </ligand>
</feature>
<evidence type="ECO:0000256" key="1">
    <source>
        <dbReference type="PIRSR" id="PIRSR605502-1"/>
    </source>
</evidence>
<dbReference type="GO" id="GO:0046872">
    <property type="term" value="F:metal ion binding"/>
    <property type="evidence" value="ECO:0007669"/>
    <property type="project" value="UniProtKB-KW"/>
</dbReference>
<feature type="binding site" evidence="1">
    <location>
        <position position="344"/>
    </location>
    <ligand>
        <name>Mg(2+)</name>
        <dbReference type="ChEBI" id="CHEBI:18420"/>
        <label>1</label>
    </ligand>
</feature>
<proteinExistence type="predicted"/>
<dbReference type="PANTHER" id="PTHR16222:SF28">
    <property type="entry name" value="ADP-RIBOSYLGLYCOHYDROLASE"/>
    <property type="match status" value="1"/>
</dbReference>
<dbReference type="Pfam" id="PF03747">
    <property type="entry name" value="ADP_ribosyl_GH"/>
    <property type="match status" value="1"/>
</dbReference>
<comment type="cofactor">
    <cofactor evidence="1">
        <name>Mg(2+)</name>
        <dbReference type="ChEBI" id="CHEBI:18420"/>
    </cofactor>
    <text evidence="1">Binds 2 magnesium ions per subunit.</text>
</comment>
<feature type="binding site" evidence="1">
    <location>
        <position position="75"/>
    </location>
    <ligand>
        <name>Mg(2+)</name>
        <dbReference type="ChEBI" id="CHEBI:18420"/>
        <label>1</label>
    </ligand>
</feature>
<dbReference type="InterPro" id="IPR036705">
    <property type="entry name" value="Ribosyl_crysJ1_sf"/>
</dbReference>
<dbReference type="Proteomes" id="UP000241769">
    <property type="component" value="Unassembled WGS sequence"/>
</dbReference>
<evidence type="ECO:0000313" key="3">
    <source>
        <dbReference type="Proteomes" id="UP000241769"/>
    </source>
</evidence>
<dbReference type="OrthoDB" id="2021138at2759"/>
<accession>A0A2P6N9Q4</accession>
<name>A0A2P6N9Q4_9EUKA</name>
<dbReference type="InterPro" id="IPR050792">
    <property type="entry name" value="ADP-ribosylglycohydrolase"/>
</dbReference>
<gene>
    <name evidence="2" type="ORF">PROFUN_11634</name>
</gene>
<comment type="caution">
    <text evidence="2">The sequence shown here is derived from an EMBL/GenBank/DDBJ whole genome shotgun (WGS) entry which is preliminary data.</text>
</comment>
<dbReference type="InterPro" id="IPR005502">
    <property type="entry name" value="Ribosyl_crysJ1"/>
</dbReference>
<keyword evidence="1" id="KW-0479">Metal-binding</keyword>
<dbReference type="Gene3D" id="1.10.4080.10">
    <property type="entry name" value="ADP-ribosylation/Crystallin J1"/>
    <property type="match status" value="1"/>
</dbReference>
<feature type="binding site" evidence="1">
    <location>
        <position position="345"/>
    </location>
    <ligand>
        <name>Mg(2+)</name>
        <dbReference type="ChEBI" id="CHEBI:18420"/>
        <label>1</label>
    </ligand>
</feature>
<protein>
    <recommendedName>
        <fullName evidence="4">ADP-ribosylglycohydrolase</fullName>
    </recommendedName>
</protein>
<evidence type="ECO:0008006" key="4">
    <source>
        <dbReference type="Google" id="ProtNLM"/>
    </source>
</evidence>
<dbReference type="AlphaFoldDB" id="A0A2P6N9Q4"/>
<evidence type="ECO:0000313" key="2">
    <source>
        <dbReference type="EMBL" id="PRP80675.1"/>
    </source>
</evidence>
<keyword evidence="1" id="KW-0460">Magnesium</keyword>
<dbReference type="InParanoid" id="A0A2P6N9Q4"/>
<dbReference type="SUPFAM" id="SSF101478">
    <property type="entry name" value="ADP-ribosylglycohydrolase"/>
    <property type="match status" value="1"/>
</dbReference>
<sequence>MSSNLFSEERLKDPVYDGILGCIYGQALGDAVGLSCEFLFKKEIEHHYGKDPIPFPKFVRNRHNQRWAEGDWTDDTDQMILLMDSLVDTLGTVQPTDFGICLKMSSSMTDRITAVKLRSWVQNGFPELGDHAGMGLGMTVGTVVSQPTFTTDPHGAALKKWIDMGRDLAPNGSVMRTSIVACHRFEDIDQVAKNSSDMCRVTHADPRCIHNTVAMCHIIATILKKRKDHHEAVPFALEDKELNETIEEGIRKGHEAVEKKGMLQFVLGGWLTRTSPFDDEMLEIIDSFMVKDNDVQTLYNLQLDDQKSIGYTLKCFGSGLWALRSTRSFKDTIDLLVREGGDADTNGAVAGALLGAKLGYKQLPREWLESLRHKEWLEEKVEKFLKLQGLI</sequence>
<dbReference type="STRING" id="1890364.A0A2P6N9Q4"/>
<organism evidence="2 3">
    <name type="scientific">Planoprotostelium fungivorum</name>
    <dbReference type="NCBI Taxonomy" id="1890364"/>
    <lineage>
        <taxon>Eukaryota</taxon>
        <taxon>Amoebozoa</taxon>
        <taxon>Evosea</taxon>
        <taxon>Variosea</taxon>
        <taxon>Cavosteliida</taxon>
        <taxon>Cavosteliaceae</taxon>
        <taxon>Planoprotostelium</taxon>
    </lineage>
</organism>
<dbReference type="PANTHER" id="PTHR16222">
    <property type="entry name" value="ADP-RIBOSYLGLYCOHYDROLASE"/>
    <property type="match status" value="1"/>
</dbReference>
<keyword evidence="3" id="KW-1185">Reference proteome</keyword>
<reference evidence="2 3" key="1">
    <citation type="journal article" date="2018" name="Genome Biol. Evol.">
        <title>Multiple Roots of Fruiting Body Formation in Amoebozoa.</title>
        <authorList>
            <person name="Hillmann F."/>
            <person name="Forbes G."/>
            <person name="Novohradska S."/>
            <person name="Ferling I."/>
            <person name="Riege K."/>
            <person name="Groth M."/>
            <person name="Westermann M."/>
            <person name="Marz M."/>
            <person name="Spaller T."/>
            <person name="Winckler T."/>
            <person name="Schaap P."/>
            <person name="Glockner G."/>
        </authorList>
    </citation>
    <scope>NUCLEOTIDE SEQUENCE [LARGE SCALE GENOMIC DNA]</scope>
    <source>
        <strain evidence="2 3">Jena</strain>
    </source>
</reference>